<evidence type="ECO:0000256" key="1">
    <source>
        <dbReference type="SAM" id="MobiDB-lite"/>
    </source>
</evidence>
<accession>A0ABP0U1F9</accession>
<feature type="compositionally biased region" description="Acidic residues" evidence="1">
    <location>
        <begin position="223"/>
        <end position="237"/>
    </location>
</feature>
<gene>
    <name evidence="2" type="ORF">CSSPTR1EN2_LOCUS10284</name>
</gene>
<evidence type="ECO:0000313" key="3">
    <source>
        <dbReference type="Proteomes" id="UP001497512"/>
    </source>
</evidence>
<feature type="compositionally biased region" description="Polar residues" evidence="1">
    <location>
        <begin position="245"/>
        <end position="254"/>
    </location>
</feature>
<protein>
    <recommendedName>
        <fullName evidence="4">Methyltransferase domain-containing protein</fullName>
    </recommendedName>
</protein>
<dbReference type="SUPFAM" id="SSF53335">
    <property type="entry name" value="S-adenosyl-L-methionine-dependent methyltransferases"/>
    <property type="match status" value="1"/>
</dbReference>
<keyword evidence="3" id="KW-1185">Reference proteome</keyword>
<dbReference type="EMBL" id="OZ019910">
    <property type="protein sequence ID" value="CAK9210687.1"/>
    <property type="molecule type" value="Genomic_DNA"/>
</dbReference>
<feature type="compositionally biased region" description="Basic and acidic residues" evidence="1">
    <location>
        <begin position="256"/>
        <end position="272"/>
    </location>
</feature>
<sequence>MQQQQLHSETAGNEEKLREMLMKLATFSDLVQDFSLFSSSSESSCKLQIGENGSVYCNCEGCVRWHAFVEGNNGMFDGQVKYEVFNQDHVSALAHYLQDRAATYKLSDMKVLEVGAGSGHLSYYLNLFLANFSSSPEESIVTITIMATDNGSRGLNGPCVRKQDASDAIREEKPDIVICSWMPMGVDWTAQMRAMFSIREYILIGEIDGGICGHPWLTWGYSSEEDSSDDTDTEADDNDAHSGSKRNQFSSTHYCASKDRPKTAEEGKDSHQHHPKFLPVKCQRISTSILEPHSSDSQGNGLEEQVKGNPLASVQECLRAREANHDVMNQQLYKIEGFERVELESMSTVQICRTDERWSTTRHSHTVSFRRLQKNILSVNANT</sequence>
<dbReference type="Proteomes" id="UP001497512">
    <property type="component" value="Chromosome 18"/>
</dbReference>
<evidence type="ECO:0008006" key="4">
    <source>
        <dbReference type="Google" id="ProtNLM"/>
    </source>
</evidence>
<name>A0ABP0U1F9_9BRYO</name>
<organism evidence="2 3">
    <name type="scientific">Sphagnum troendelagicum</name>
    <dbReference type="NCBI Taxonomy" id="128251"/>
    <lineage>
        <taxon>Eukaryota</taxon>
        <taxon>Viridiplantae</taxon>
        <taxon>Streptophyta</taxon>
        <taxon>Embryophyta</taxon>
        <taxon>Bryophyta</taxon>
        <taxon>Sphagnophytina</taxon>
        <taxon>Sphagnopsida</taxon>
        <taxon>Sphagnales</taxon>
        <taxon>Sphagnaceae</taxon>
        <taxon>Sphagnum</taxon>
    </lineage>
</organism>
<proteinExistence type="predicted"/>
<dbReference type="InterPro" id="IPR029063">
    <property type="entry name" value="SAM-dependent_MTases_sf"/>
</dbReference>
<reference evidence="2" key="1">
    <citation type="submission" date="2024-02" db="EMBL/GenBank/DDBJ databases">
        <authorList>
            <consortium name="ELIXIR-Norway"/>
            <consortium name="Elixir Norway"/>
        </authorList>
    </citation>
    <scope>NUCLEOTIDE SEQUENCE</scope>
</reference>
<feature type="region of interest" description="Disordered" evidence="1">
    <location>
        <begin position="223"/>
        <end position="277"/>
    </location>
</feature>
<evidence type="ECO:0000313" key="2">
    <source>
        <dbReference type="EMBL" id="CAK9210687.1"/>
    </source>
</evidence>